<dbReference type="EMBL" id="JADCTT010000005">
    <property type="protein sequence ID" value="KAF9751907.1"/>
    <property type="molecule type" value="Genomic_DNA"/>
</dbReference>
<comment type="caution">
    <text evidence="1">The sequence shown here is derived from an EMBL/GenBank/DDBJ whole genome shotgun (WGS) entry which is preliminary data.</text>
</comment>
<dbReference type="Proteomes" id="UP000616885">
    <property type="component" value="Unassembled WGS sequence"/>
</dbReference>
<proteinExistence type="predicted"/>
<name>A0A8H7NA55_BIOOC</name>
<organism evidence="1 2">
    <name type="scientific">Bionectria ochroleuca</name>
    <name type="common">Gliocladium roseum</name>
    <dbReference type="NCBI Taxonomy" id="29856"/>
    <lineage>
        <taxon>Eukaryota</taxon>
        <taxon>Fungi</taxon>
        <taxon>Dikarya</taxon>
        <taxon>Ascomycota</taxon>
        <taxon>Pezizomycotina</taxon>
        <taxon>Sordariomycetes</taxon>
        <taxon>Hypocreomycetidae</taxon>
        <taxon>Hypocreales</taxon>
        <taxon>Bionectriaceae</taxon>
        <taxon>Clonostachys</taxon>
    </lineage>
</organism>
<gene>
    <name evidence="1" type="ORF">IM811_013701</name>
</gene>
<evidence type="ECO:0000313" key="1">
    <source>
        <dbReference type="EMBL" id="KAF9751907.1"/>
    </source>
</evidence>
<dbReference type="AlphaFoldDB" id="A0A8H7NA55"/>
<reference evidence="1" key="1">
    <citation type="submission" date="2020-10" db="EMBL/GenBank/DDBJ databases">
        <title>High-Quality Genome Resource of Clonostachys rosea strain S41 by Oxford Nanopore Long-Read Sequencing.</title>
        <authorList>
            <person name="Wang H."/>
        </authorList>
    </citation>
    <scope>NUCLEOTIDE SEQUENCE</scope>
    <source>
        <strain evidence="1">S41</strain>
    </source>
</reference>
<accession>A0A8H7NA55</accession>
<protein>
    <submittedName>
        <fullName evidence="1">Uncharacterized protein</fullName>
    </submittedName>
</protein>
<evidence type="ECO:0000313" key="2">
    <source>
        <dbReference type="Proteomes" id="UP000616885"/>
    </source>
</evidence>
<sequence>MHVQEHENNRSLLELMIMTIQPTPLFLKNETPSIHVFVVSHPRPTLLRIGGTSHWPLLLLQAPYKRPLLPVLHAVAAVTHLNPCIAVQYVCICLSPFQLSLIASMPVPFYLICRVLGLAWNASFLV</sequence>